<dbReference type="PANTHER" id="PTHR43280">
    <property type="entry name" value="ARAC-FAMILY TRANSCRIPTIONAL REGULATOR"/>
    <property type="match status" value="1"/>
</dbReference>
<accession>A0A7G5BSS6</accession>
<evidence type="ECO:0000259" key="2">
    <source>
        <dbReference type="PROSITE" id="PS01124"/>
    </source>
</evidence>
<evidence type="ECO:0000313" key="4">
    <source>
        <dbReference type="Proteomes" id="UP000515679"/>
    </source>
</evidence>
<sequence length="397" mass="45899">MRNETMLLEDPLVLSWMRDSVLRNLVASPNAEIEEWQHKLIMLNLNCYFTAPSIALFECSGTLIDDIQRNKENERLQLFLTQHMPEGSILFKDGEDRVALLFSWEHFPLLRALNTRISLTASCPVNIGIGEPCMLLRDVHKSYVQALRALEAKFYQGTGQWILYSELNKAESLEDYPVLQEKELYHRVKSAKDITDMEQGIGLFYEHVIKNGPIEVNQIREVTLRMLVGMENKILGESRASLAKYEMVSIVKMETLGEIISFAAMYLLDRRERAKRDDQDSHRSIIKKTISYMEQECQIATLERMARKVYMTPTYLSMLFKANTGITFIEQLTNIRIDKAKALLSSTGLKNYEIAEKSVITIPDTLASYSKRRLVSRLANIGIPWRRDYRAGWIERE</sequence>
<feature type="domain" description="HTH araC/xylS-type" evidence="2">
    <location>
        <begin position="287"/>
        <end position="357"/>
    </location>
</feature>
<dbReference type="Pfam" id="PF12833">
    <property type="entry name" value="HTH_18"/>
    <property type="match status" value="1"/>
</dbReference>
<dbReference type="InterPro" id="IPR041522">
    <property type="entry name" value="CdaR_GGDEF"/>
</dbReference>
<dbReference type="Proteomes" id="UP000515679">
    <property type="component" value="Chromosome"/>
</dbReference>
<reference evidence="3 4" key="1">
    <citation type="submission" date="2019-07" db="EMBL/GenBank/DDBJ databases">
        <authorList>
            <person name="Kim J.K."/>
            <person name="Cheong H.-M."/>
            <person name="Choi Y."/>
            <person name="Hwang K.J."/>
            <person name="Lee S."/>
            <person name="Choi C."/>
        </authorList>
    </citation>
    <scope>NUCLEOTIDE SEQUENCE [LARGE SCALE GENOMIC DNA]</scope>
    <source>
        <strain evidence="3 4">KS 22</strain>
    </source>
</reference>
<protein>
    <submittedName>
        <fullName evidence="3">Helix-turn-helix domain-containing protein</fullName>
    </submittedName>
</protein>
<dbReference type="PROSITE" id="PS01124">
    <property type="entry name" value="HTH_ARAC_FAMILY_2"/>
    <property type="match status" value="1"/>
</dbReference>
<dbReference type="Gene3D" id="1.10.10.60">
    <property type="entry name" value="Homeodomain-like"/>
    <property type="match status" value="1"/>
</dbReference>
<dbReference type="GO" id="GO:0003700">
    <property type="term" value="F:DNA-binding transcription factor activity"/>
    <property type="evidence" value="ECO:0007669"/>
    <property type="project" value="InterPro"/>
</dbReference>
<dbReference type="AlphaFoldDB" id="A0A7G5BSS6"/>
<dbReference type="EMBL" id="CP041969">
    <property type="protein sequence ID" value="QMV40010.1"/>
    <property type="molecule type" value="Genomic_DNA"/>
</dbReference>
<gene>
    <name evidence="3" type="ORF">FPL14_01420</name>
</gene>
<keyword evidence="4" id="KW-1185">Reference proteome</keyword>
<evidence type="ECO:0000313" key="3">
    <source>
        <dbReference type="EMBL" id="QMV40010.1"/>
    </source>
</evidence>
<dbReference type="KEGG" id="cchl:FPL14_01420"/>
<proteinExistence type="predicted"/>
<dbReference type="Pfam" id="PF17853">
    <property type="entry name" value="GGDEF_2"/>
    <property type="match status" value="1"/>
</dbReference>
<dbReference type="InterPro" id="IPR018060">
    <property type="entry name" value="HTH_AraC"/>
</dbReference>
<dbReference type="SMART" id="SM00342">
    <property type="entry name" value="HTH_ARAC"/>
    <property type="match status" value="1"/>
</dbReference>
<keyword evidence="1" id="KW-0238">DNA-binding</keyword>
<evidence type="ECO:0000256" key="1">
    <source>
        <dbReference type="ARBA" id="ARBA00023125"/>
    </source>
</evidence>
<dbReference type="GO" id="GO:0043565">
    <property type="term" value="F:sequence-specific DNA binding"/>
    <property type="evidence" value="ECO:0007669"/>
    <property type="project" value="InterPro"/>
</dbReference>
<name>A0A7G5BSS6_9BACL</name>
<dbReference type="PANTHER" id="PTHR43280:SF2">
    <property type="entry name" value="HTH-TYPE TRANSCRIPTIONAL REGULATOR EXSA"/>
    <property type="match status" value="1"/>
</dbReference>
<organism evidence="3 4">
    <name type="scientific">Cohnella cholangitidis</name>
    <dbReference type="NCBI Taxonomy" id="2598458"/>
    <lineage>
        <taxon>Bacteria</taxon>
        <taxon>Bacillati</taxon>
        <taxon>Bacillota</taxon>
        <taxon>Bacilli</taxon>
        <taxon>Bacillales</taxon>
        <taxon>Paenibacillaceae</taxon>
        <taxon>Cohnella</taxon>
    </lineage>
</organism>